<dbReference type="AlphaFoldDB" id="A0A0S7Y648"/>
<dbReference type="EMBL" id="LIZX01000009">
    <property type="protein sequence ID" value="KPJ70074.1"/>
    <property type="molecule type" value="Genomic_DNA"/>
</dbReference>
<proteinExistence type="predicted"/>
<name>A0A0S7Y648_UNCSA</name>
<comment type="caution">
    <text evidence="1">The sequence shown here is derived from an EMBL/GenBank/DDBJ whole genome shotgun (WGS) entry which is preliminary data.</text>
</comment>
<evidence type="ECO:0000313" key="2">
    <source>
        <dbReference type="Proteomes" id="UP000051861"/>
    </source>
</evidence>
<evidence type="ECO:0000313" key="1">
    <source>
        <dbReference type="EMBL" id="KPJ70074.1"/>
    </source>
</evidence>
<accession>A0A0S7Y648</accession>
<gene>
    <name evidence="1" type="ORF">AMJ44_01125</name>
</gene>
<reference evidence="1 2" key="1">
    <citation type="journal article" date="2015" name="Microbiome">
        <title>Genomic resolution of linkages in carbon, nitrogen, and sulfur cycling among widespread estuary sediment bacteria.</title>
        <authorList>
            <person name="Baker B.J."/>
            <person name="Lazar C.S."/>
            <person name="Teske A.P."/>
            <person name="Dick G.J."/>
        </authorList>
    </citation>
    <scope>NUCLEOTIDE SEQUENCE [LARGE SCALE GENOMIC DNA]</scope>
    <source>
        <strain evidence="1">DG_54_3</strain>
    </source>
</reference>
<protein>
    <submittedName>
        <fullName evidence="1">Uncharacterized protein</fullName>
    </submittedName>
</protein>
<sequence>MLSLSSALLFSFNRKLRVVVDGAYVHLDPSRKSTVVATLKKGDLLSLGSERKFRKNWNYVYFTSERTGRTKSGYILDSFVEKLFEVTKVLTIQGDEEKTEDPEELKAHFRNTRWGMSKEQVLRIEGRSDHLENSGGLDIINYPQKILDMDCMVGYVFAKNILAKAKYSFLGKQEDKNQYLLEYKTIKNILIRKYGKPLSEKALWSNPLYKNDDSNWGLAVSLGHLEFNSRWRDSETEILLHLSGGNNRLSLVVEYSGLEYRELARKAEERSTLNFW</sequence>
<dbReference type="Proteomes" id="UP000051861">
    <property type="component" value="Unassembled WGS sequence"/>
</dbReference>
<organism evidence="1 2">
    <name type="scientific">candidate division WOR-1 bacterium DG_54_3</name>
    <dbReference type="NCBI Taxonomy" id="1703775"/>
    <lineage>
        <taxon>Bacteria</taxon>
        <taxon>Bacillati</taxon>
        <taxon>Saganbacteria</taxon>
    </lineage>
</organism>